<evidence type="ECO:0000313" key="2">
    <source>
        <dbReference type="Proteomes" id="UP000282125"/>
    </source>
</evidence>
<sequence length="798" mass="88121">MSFRRLCGYDLNGWRDQSARNWQITADGELEEGPVSLTGAVTDPCVVLTGSGGRREWIGGAQAALSPHGLGEGWGDLGDPARRRRVRDCLADQAVRPEQLAAALKGLTAGAATIAISLEEQEGQDEALQDRLLRAVSAARLGQPVLVWRSVLALLGHLQLDGAGDNLSEGDRIGVICHDAEGFSVQILRLREEETLHGRILTPERQKAARHVNSPWGYHGLLDEAARVTAQITPQLRGDLAGQMRRLSTFALSGAQQEELLRDAAGRFHLIRTPAEFDLPEQTPDLSGFSELAGCQTVLFESHCSGAVYASLFRELSALCPKPLQPLFAGAVAFGAFEAARRLAAGEPVYYDFLPQISTIVLGAEGAGSFDLIEPEARLPAGRVYRSPVAADFGLQRGAKELKVYLRRELDPRPRLARHLLDVEIHKQTKVSLHIEQAPAAGRAQLIVEAPDLGRQFRLNWAQAEVCPESWEDLIAKLSTPPVSIPRRMVLEGGTEPWQRTPTSDGLALALHRQSGRPSADWEVLAGLMCRKADGRYPISSDGDLTPELPAVTVANLEAVNARAMTHLRARASGEITADNSSLKYLTWQFRRAPAGLARMLLDVLRLREPGKKHPFIRSQMSWILVAQGLGRICQRPQDEEDLLRICLARQITDWSYRVETAAVAFVLSRSPTAHHFLTPKDLHRLVKRIRLEFEAERGSDYTKFNYAPLLLAGLLRQRERDRSAFVLGRDPLAQVLDDLIDGTLSDFDSRRSSSPSRIRNIARYRPLLKALRDELRGEGTDPDILLHIHNLDDDPKG</sequence>
<proteinExistence type="predicted"/>
<gene>
    <name evidence="1" type="ORF">EG244_17290</name>
</gene>
<name>A0A3P3D6Y7_9RHOB</name>
<evidence type="ECO:0000313" key="1">
    <source>
        <dbReference type="EMBL" id="RRH70145.1"/>
    </source>
</evidence>
<protein>
    <submittedName>
        <fullName evidence="1">Uncharacterized protein</fullName>
    </submittedName>
</protein>
<dbReference type="AlphaFoldDB" id="A0A3P3D6Y7"/>
<dbReference type="RefSeq" id="WP_124966428.1">
    <property type="nucleotide sequence ID" value="NZ_RRAZ01000036.1"/>
</dbReference>
<keyword evidence="2" id="KW-1185">Reference proteome</keyword>
<organism evidence="1 2">
    <name type="scientific">Falsigemmobacter faecalis</name>
    <dbReference type="NCBI Taxonomy" id="2488730"/>
    <lineage>
        <taxon>Bacteria</taxon>
        <taxon>Pseudomonadati</taxon>
        <taxon>Pseudomonadota</taxon>
        <taxon>Alphaproteobacteria</taxon>
        <taxon>Rhodobacterales</taxon>
        <taxon>Paracoccaceae</taxon>
        <taxon>Falsigemmobacter</taxon>
    </lineage>
</organism>
<reference evidence="1 2" key="1">
    <citation type="submission" date="2018-11" db="EMBL/GenBank/DDBJ databases">
        <title>Gemmobacter sp. nov., YIM 102744-1 draft genome.</title>
        <authorList>
            <person name="Li G."/>
            <person name="Jiang Y."/>
        </authorList>
    </citation>
    <scope>NUCLEOTIDE SEQUENCE [LARGE SCALE GENOMIC DNA]</scope>
    <source>
        <strain evidence="1 2">YIM 102744-1</strain>
    </source>
</reference>
<dbReference type="EMBL" id="RRAZ01000036">
    <property type="protein sequence ID" value="RRH70145.1"/>
    <property type="molecule type" value="Genomic_DNA"/>
</dbReference>
<comment type="caution">
    <text evidence="1">The sequence shown here is derived from an EMBL/GenBank/DDBJ whole genome shotgun (WGS) entry which is preliminary data.</text>
</comment>
<accession>A0A3P3D6Y7</accession>
<dbReference type="OrthoDB" id="5523400at2"/>
<dbReference type="Proteomes" id="UP000282125">
    <property type="component" value="Unassembled WGS sequence"/>
</dbReference>